<dbReference type="AlphaFoldDB" id="A0A9X0U4T7"/>
<name>A0A9X0U4T7_9BACT</name>
<dbReference type="RefSeq" id="WP_183978437.1">
    <property type="nucleotide sequence ID" value="NZ_JACHEB010000007.1"/>
</dbReference>
<protein>
    <submittedName>
        <fullName evidence="1">Uncharacterized protein</fullName>
    </submittedName>
</protein>
<comment type="caution">
    <text evidence="1">The sequence shown here is derived from an EMBL/GenBank/DDBJ whole genome shotgun (WGS) entry which is preliminary data.</text>
</comment>
<organism evidence="1 2">
    <name type="scientific">Tunturiibacter gelidiferens</name>
    <dbReference type="NCBI Taxonomy" id="3069689"/>
    <lineage>
        <taxon>Bacteria</taxon>
        <taxon>Pseudomonadati</taxon>
        <taxon>Acidobacteriota</taxon>
        <taxon>Terriglobia</taxon>
        <taxon>Terriglobales</taxon>
        <taxon>Acidobacteriaceae</taxon>
        <taxon>Tunturiibacter</taxon>
    </lineage>
</organism>
<evidence type="ECO:0000313" key="1">
    <source>
        <dbReference type="EMBL" id="MBB5329708.1"/>
    </source>
</evidence>
<sequence length="89" mass="9858">MRSEELFVITIEGDEAAAVGAVEDFYNPICRKLNVTPLNPPSPRQSFPQLMDKEKKFLFLSTHTPLPALPEVLPGSTTKCVGRSGRRLC</sequence>
<gene>
    <name evidence="1" type="ORF">HDF14_003330</name>
</gene>
<keyword evidence="2" id="KW-1185">Reference proteome</keyword>
<evidence type="ECO:0000313" key="2">
    <source>
        <dbReference type="Proteomes" id="UP000535182"/>
    </source>
</evidence>
<proteinExistence type="predicted"/>
<reference evidence="1 2" key="1">
    <citation type="submission" date="2020-08" db="EMBL/GenBank/DDBJ databases">
        <title>Genomic Encyclopedia of Type Strains, Phase IV (KMG-V): Genome sequencing to study the core and pangenomes of soil and plant-associated prokaryotes.</title>
        <authorList>
            <person name="Whitman W."/>
        </authorList>
    </citation>
    <scope>NUCLEOTIDE SEQUENCE [LARGE SCALE GENOMIC DNA]</scope>
    <source>
        <strain evidence="1 2">X5P2</strain>
    </source>
</reference>
<dbReference type="EMBL" id="JACHEB010000007">
    <property type="protein sequence ID" value="MBB5329708.1"/>
    <property type="molecule type" value="Genomic_DNA"/>
</dbReference>
<dbReference type="Proteomes" id="UP000535182">
    <property type="component" value="Unassembled WGS sequence"/>
</dbReference>
<accession>A0A9X0U4T7</accession>